<comment type="caution">
    <text evidence="2">The sequence shown here is derived from an EMBL/GenBank/DDBJ whole genome shotgun (WGS) entry which is preliminary data.</text>
</comment>
<dbReference type="Proteomes" id="UP000663868">
    <property type="component" value="Unassembled WGS sequence"/>
</dbReference>
<feature type="non-terminal residue" evidence="2">
    <location>
        <position position="1"/>
    </location>
</feature>
<dbReference type="AlphaFoldDB" id="A0A819U571"/>
<accession>A0A819U571</accession>
<evidence type="ECO:0000313" key="2">
    <source>
        <dbReference type="EMBL" id="CAF4089479.1"/>
    </source>
</evidence>
<organism evidence="2 3">
    <name type="scientific">Adineta steineri</name>
    <dbReference type="NCBI Taxonomy" id="433720"/>
    <lineage>
        <taxon>Eukaryota</taxon>
        <taxon>Metazoa</taxon>
        <taxon>Spiralia</taxon>
        <taxon>Gnathifera</taxon>
        <taxon>Rotifera</taxon>
        <taxon>Eurotatoria</taxon>
        <taxon>Bdelloidea</taxon>
        <taxon>Adinetida</taxon>
        <taxon>Adinetidae</taxon>
        <taxon>Adineta</taxon>
    </lineage>
</organism>
<evidence type="ECO:0000256" key="1">
    <source>
        <dbReference type="SAM" id="MobiDB-lite"/>
    </source>
</evidence>
<sequence>CCNSSSISSSLNLRGVFDDLPVCDLVTGPFCSITGLSIEQDIKDLNKNDVHYKQHKRKLEKEIEELIGEESDGDSTCIQIDPTQPHSKMISIDNNVSNSDSSESDNNDVT</sequence>
<protein>
    <submittedName>
        <fullName evidence="2">Uncharacterized protein</fullName>
    </submittedName>
</protein>
<feature type="compositionally biased region" description="Polar residues" evidence="1">
    <location>
        <begin position="76"/>
        <end position="86"/>
    </location>
</feature>
<dbReference type="EMBL" id="CAJOBB010004449">
    <property type="protein sequence ID" value="CAF4089479.1"/>
    <property type="molecule type" value="Genomic_DNA"/>
</dbReference>
<evidence type="ECO:0000313" key="3">
    <source>
        <dbReference type="Proteomes" id="UP000663868"/>
    </source>
</evidence>
<feature type="region of interest" description="Disordered" evidence="1">
    <location>
        <begin position="70"/>
        <end position="110"/>
    </location>
</feature>
<reference evidence="2" key="1">
    <citation type="submission" date="2021-02" db="EMBL/GenBank/DDBJ databases">
        <authorList>
            <person name="Nowell W R."/>
        </authorList>
    </citation>
    <scope>NUCLEOTIDE SEQUENCE</scope>
</reference>
<gene>
    <name evidence="2" type="ORF">KXQ929_LOCUS33863</name>
</gene>
<proteinExistence type="predicted"/>
<name>A0A819U571_9BILA</name>